<name>A0A0B1PA10_UNCNE</name>
<dbReference type="AlphaFoldDB" id="A0A0B1PA10"/>
<proteinExistence type="predicted"/>
<feature type="coiled-coil region" evidence="1">
    <location>
        <begin position="602"/>
        <end position="629"/>
    </location>
</feature>
<keyword evidence="4" id="KW-1185">Reference proteome</keyword>
<evidence type="ECO:0000313" key="3">
    <source>
        <dbReference type="EMBL" id="KHJ35532.1"/>
    </source>
</evidence>
<evidence type="ECO:0000256" key="1">
    <source>
        <dbReference type="SAM" id="Coils"/>
    </source>
</evidence>
<evidence type="ECO:0000256" key="2">
    <source>
        <dbReference type="SAM" id="MobiDB-lite"/>
    </source>
</evidence>
<dbReference type="OMA" id="YIICHEC"/>
<keyword evidence="1" id="KW-0175">Coiled coil</keyword>
<dbReference type="EMBL" id="JNVN01000366">
    <property type="protein sequence ID" value="KHJ35532.1"/>
    <property type="molecule type" value="Genomic_DNA"/>
</dbReference>
<evidence type="ECO:0000313" key="4">
    <source>
        <dbReference type="Proteomes" id="UP000030854"/>
    </source>
</evidence>
<sequence length="744" mass="86890">MADNGRCSEYRDFSLETYRHASRYGDSPCERPFLPRRGIFFWPMEKSKFDQRRFLLWTRVLRQMEKDKILISIEEPSMCIETWDTRYHFHPNQYRPPFYKAHKLRWPHVKEWYFEFMNSKNESMLLSHSMARLEAYLDSRDRKDGIKKDVSATISSPMIRSQNTTKIMKFPLVKKRSAETSNVKDPKESFYFNVESPDCSETSSLFIPKVSGEANFDKLIESSKYETNKIESNPIEESRRNTQSEYQTHGVITCKGCSRCAYRTEFPDDLFEGRIHQCLGKDQTKGECEYIICHECKRLFDDSEMNSFKKHLESPDHTRNYLLRLQKSGKSPTKTSPNKKRLANLSRYATHMGYASVSDYMRKIPLGSKSQVKLPSPPRFSDSTNAFIKPKDQYTSDNDSKSQFQVPKDQTPVNPQSNSPADVELFIPPSIKHENTKSSVSDVEKDLLEFLEKERDSVNIPIEPKNFRVPPIIVNEFLNISPKDNYAPNIYSSSEEDLNDTTLDELEFGDDMVENMKSLNLRQKKSDKRLVKVEADMSNTQLSLDELGRKVEIGSNRTQALIRSFLRHDDAIRLLQKDAIQGKSITDMMEGAIDAMKGTTKSEVVSNRLDRHEMDIDTLRKELKRKVDDLSCWLKVIDRHTNDINSLKQRVWINGQINDSSDSNRHLIQKLEYQIKIQQEATKVYMMKTEHRFEALIQQYNQQINKLNSMDEEKQRQILHLKSQMGLKFAHMEQKTASFTKTKR</sequence>
<feature type="compositionally biased region" description="Basic and acidic residues" evidence="2">
    <location>
        <begin position="389"/>
        <end position="400"/>
    </location>
</feature>
<dbReference type="HOGENOM" id="CLU_398466_0_0_1"/>
<dbReference type="Proteomes" id="UP000030854">
    <property type="component" value="Unassembled WGS sequence"/>
</dbReference>
<gene>
    <name evidence="3" type="ORF">EV44_g1227</name>
</gene>
<reference evidence="3 4" key="1">
    <citation type="journal article" date="2014" name="BMC Genomics">
        <title>Adaptive genomic structural variation in the grape powdery mildew pathogen, Erysiphe necator.</title>
        <authorList>
            <person name="Jones L."/>
            <person name="Riaz S."/>
            <person name="Morales-Cruz A."/>
            <person name="Amrine K.C."/>
            <person name="McGuire B."/>
            <person name="Gubler W.D."/>
            <person name="Walker M.A."/>
            <person name="Cantu D."/>
        </authorList>
    </citation>
    <scope>NUCLEOTIDE SEQUENCE [LARGE SCALE GENOMIC DNA]</scope>
    <source>
        <strain evidence="4">c</strain>
    </source>
</reference>
<organism evidence="3 4">
    <name type="scientific">Uncinula necator</name>
    <name type="common">Grape powdery mildew</name>
    <dbReference type="NCBI Taxonomy" id="52586"/>
    <lineage>
        <taxon>Eukaryota</taxon>
        <taxon>Fungi</taxon>
        <taxon>Dikarya</taxon>
        <taxon>Ascomycota</taxon>
        <taxon>Pezizomycotina</taxon>
        <taxon>Leotiomycetes</taxon>
        <taxon>Erysiphales</taxon>
        <taxon>Erysiphaceae</taxon>
        <taxon>Erysiphe</taxon>
    </lineage>
</organism>
<protein>
    <submittedName>
        <fullName evidence="3">Uncharacterized protein</fullName>
    </submittedName>
</protein>
<feature type="compositionally biased region" description="Polar residues" evidence="2">
    <location>
        <begin position="411"/>
        <end position="420"/>
    </location>
</feature>
<accession>A0A0B1PA10</accession>
<comment type="caution">
    <text evidence="3">The sequence shown here is derived from an EMBL/GenBank/DDBJ whole genome shotgun (WGS) entry which is preliminary data.</text>
</comment>
<feature type="region of interest" description="Disordered" evidence="2">
    <location>
        <begin position="369"/>
        <end position="421"/>
    </location>
</feature>